<name>A0A1W1YBW1_9FLAO</name>
<keyword evidence="2" id="KW-1185">Reference proteome</keyword>
<evidence type="ECO:0000313" key="1">
    <source>
        <dbReference type="EMBL" id="SMC33662.1"/>
    </source>
</evidence>
<sequence>MASLKFIIELRKPVIDTFRTIIYLSTFINKNLYTMKKKMIYFLILLICGLINSYSQETFHITHISIDNGTLVKEKYSLGYDLDFSSIGILDFNQGGVKIYEYGPVELTNTTYEQGLYIEEYAPTKEKLLNTPKDEKLHLFKFAYDKKGGKPVMIVEASGLSKSKNFQRKYYYTDYYFELKDKR</sequence>
<dbReference type="AlphaFoldDB" id="A0A1W1YBW1"/>
<accession>A0A1W1YBW1</accession>
<dbReference type="EMBL" id="FWXS01000001">
    <property type="protein sequence ID" value="SMC33662.1"/>
    <property type="molecule type" value="Genomic_DNA"/>
</dbReference>
<gene>
    <name evidence="1" type="ORF">SAMN06296427_101242</name>
</gene>
<evidence type="ECO:0000313" key="2">
    <source>
        <dbReference type="Proteomes" id="UP000192393"/>
    </source>
</evidence>
<reference evidence="1 2" key="1">
    <citation type="submission" date="2017-04" db="EMBL/GenBank/DDBJ databases">
        <authorList>
            <person name="Afonso C.L."/>
            <person name="Miller P.J."/>
            <person name="Scott M.A."/>
            <person name="Spackman E."/>
            <person name="Goraichik I."/>
            <person name="Dimitrov K.M."/>
            <person name="Suarez D.L."/>
            <person name="Swayne D.E."/>
        </authorList>
    </citation>
    <scope>NUCLEOTIDE SEQUENCE [LARGE SCALE GENOMIC DNA]</scope>
    <source>
        <strain evidence="1 2">CGMCC 1.12708</strain>
    </source>
</reference>
<dbReference type="Proteomes" id="UP000192393">
    <property type="component" value="Unassembled WGS sequence"/>
</dbReference>
<organism evidence="1 2">
    <name type="scientific">Moheibacter sediminis</name>
    <dbReference type="NCBI Taxonomy" id="1434700"/>
    <lineage>
        <taxon>Bacteria</taxon>
        <taxon>Pseudomonadati</taxon>
        <taxon>Bacteroidota</taxon>
        <taxon>Flavobacteriia</taxon>
        <taxon>Flavobacteriales</taxon>
        <taxon>Weeksellaceae</taxon>
        <taxon>Moheibacter</taxon>
    </lineage>
</organism>
<dbReference type="STRING" id="1434700.SAMN06296427_101242"/>
<proteinExistence type="predicted"/>
<protein>
    <submittedName>
        <fullName evidence="1">Uncharacterized protein</fullName>
    </submittedName>
</protein>
<dbReference type="RefSeq" id="WP_084015456.1">
    <property type="nucleotide sequence ID" value="NZ_FWXS01000001.1"/>
</dbReference>